<feature type="transmembrane region" description="Helical" evidence="6">
    <location>
        <begin position="74"/>
        <end position="93"/>
    </location>
</feature>
<accession>A0ABW0TPI5</accession>
<comment type="subcellular location">
    <subcellularLocation>
        <location evidence="1">Cell membrane</location>
        <topology evidence="1">Multi-pass membrane protein</topology>
    </subcellularLocation>
</comment>
<dbReference type="SUPFAM" id="SSF103473">
    <property type="entry name" value="MFS general substrate transporter"/>
    <property type="match status" value="1"/>
</dbReference>
<dbReference type="PROSITE" id="PS50850">
    <property type="entry name" value="MFS"/>
    <property type="match status" value="1"/>
</dbReference>
<proteinExistence type="predicted"/>
<dbReference type="PANTHER" id="PTHR11662:SF399">
    <property type="entry name" value="FI19708P1-RELATED"/>
    <property type="match status" value="1"/>
</dbReference>
<dbReference type="RefSeq" id="WP_381439234.1">
    <property type="nucleotide sequence ID" value="NZ_JBHSNO010000016.1"/>
</dbReference>
<evidence type="ECO:0000256" key="5">
    <source>
        <dbReference type="ARBA" id="ARBA00023136"/>
    </source>
</evidence>
<dbReference type="InterPro" id="IPR011701">
    <property type="entry name" value="MFS"/>
</dbReference>
<organism evidence="8 9">
    <name type="scientific">Sporosarcina soli</name>
    <dbReference type="NCBI Taxonomy" id="334736"/>
    <lineage>
        <taxon>Bacteria</taxon>
        <taxon>Bacillati</taxon>
        <taxon>Bacillota</taxon>
        <taxon>Bacilli</taxon>
        <taxon>Bacillales</taxon>
        <taxon>Caryophanaceae</taxon>
        <taxon>Sporosarcina</taxon>
    </lineage>
</organism>
<feature type="transmembrane region" description="Helical" evidence="6">
    <location>
        <begin position="42"/>
        <end position="62"/>
    </location>
</feature>
<feature type="transmembrane region" description="Helical" evidence="6">
    <location>
        <begin position="140"/>
        <end position="165"/>
    </location>
</feature>
<keyword evidence="3 6" id="KW-0812">Transmembrane</keyword>
<evidence type="ECO:0000313" key="9">
    <source>
        <dbReference type="Proteomes" id="UP001596109"/>
    </source>
</evidence>
<evidence type="ECO:0000256" key="4">
    <source>
        <dbReference type="ARBA" id="ARBA00022989"/>
    </source>
</evidence>
<keyword evidence="2" id="KW-0813">Transport</keyword>
<dbReference type="InterPro" id="IPR036259">
    <property type="entry name" value="MFS_trans_sf"/>
</dbReference>
<dbReference type="InterPro" id="IPR050382">
    <property type="entry name" value="MFS_Na/Anion_cotransporter"/>
</dbReference>
<feature type="transmembrane region" description="Helical" evidence="6">
    <location>
        <begin position="338"/>
        <end position="362"/>
    </location>
</feature>
<evidence type="ECO:0000313" key="8">
    <source>
        <dbReference type="EMBL" id="MFC5591437.1"/>
    </source>
</evidence>
<dbReference type="Pfam" id="PF07690">
    <property type="entry name" value="MFS_1"/>
    <property type="match status" value="1"/>
</dbReference>
<gene>
    <name evidence="8" type="ORF">ACFPRA_21355</name>
</gene>
<feature type="transmembrane region" description="Helical" evidence="6">
    <location>
        <begin position="278"/>
        <end position="300"/>
    </location>
</feature>
<dbReference type="EMBL" id="JBHSNO010000016">
    <property type="protein sequence ID" value="MFC5591437.1"/>
    <property type="molecule type" value="Genomic_DNA"/>
</dbReference>
<name>A0ABW0TPI5_9BACL</name>
<feature type="domain" description="Major facilitator superfamily (MFS) profile" evidence="7">
    <location>
        <begin position="9"/>
        <end position="428"/>
    </location>
</feature>
<protein>
    <submittedName>
        <fullName evidence="8">MFS transporter</fullName>
    </submittedName>
</protein>
<feature type="transmembrane region" description="Helical" evidence="6">
    <location>
        <begin position="171"/>
        <end position="189"/>
    </location>
</feature>
<keyword evidence="9" id="KW-1185">Reference proteome</keyword>
<evidence type="ECO:0000256" key="3">
    <source>
        <dbReference type="ARBA" id="ARBA00022692"/>
    </source>
</evidence>
<feature type="transmembrane region" description="Helical" evidence="6">
    <location>
        <begin position="99"/>
        <end position="119"/>
    </location>
</feature>
<feature type="transmembrane region" description="Helical" evidence="6">
    <location>
        <begin position="312"/>
        <end position="332"/>
    </location>
</feature>
<evidence type="ECO:0000256" key="2">
    <source>
        <dbReference type="ARBA" id="ARBA00022448"/>
    </source>
</evidence>
<dbReference type="InterPro" id="IPR020846">
    <property type="entry name" value="MFS_dom"/>
</dbReference>
<comment type="caution">
    <text evidence="8">The sequence shown here is derived from an EMBL/GenBank/DDBJ whole genome shotgun (WGS) entry which is preliminary data.</text>
</comment>
<keyword evidence="5 6" id="KW-0472">Membrane</keyword>
<feature type="transmembrane region" description="Helical" evidence="6">
    <location>
        <begin position="5"/>
        <end position="22"/>
    </location>
</feature>
<feature type="transmembrane region" description="Helical" evidence="6">
    <location>
        <begin position="404"/>
        <end position="423"/>
    </location>
</feature>
<dbReference type="Gene3D" id="1.20.1250.20">
    <property type="entry name" value="MFS general substrate transporter like domains"/>
    <property type="match status" value="2"/>
</dbReference>
<dbReference type="CDD" id="cd17319">
    <property type="entry name" value="MFS_ExuT_GudP_like"/>
    <property type="match status" value="1"/>
</dbReference>
<reference evidence="9" key="1">
    <citation type="journal article" date="2019" name="Int. J. Syst. Evol. Microbiol.">
        <title>The Global Catalogue of Microorganisms (GCM) 10K type strain sequencing project: providing services to taxonomists for standard genome sequencing and annotation.</title>
        <authorList>
            <consortium name="The Broad Institute Genomics Platform"/>
            <consortium name="The Broad Institute Genome Sequencing Center for Infectious Disease"/>
            <person name="Wu L."/>
            <person name="Ma J."/>
        </authorList>
    </citation>
    <scope>NUCLEOTIDE SEQUENCE [LARGE SCALE GENOMIC DNA]</scope>
    <source>
        <strain evidence="9">CGMCC 4.1434</strain>
    </source>
</reference>
<evidence type="ECO:0000256" key="1">
    <source>
        <dbReference type="ARBA" id="ARBA00004651"/>
    </source>
</evidence>
<feature type="transmembrane region" description="Helical" evidence="6">
    <location>
        <begin position="374"/>
        <end position="398"/>
    </location>
</feature>
<evidence type="ECO:0000259" key="7">
    <source>
        <dbReference type="PROSITE" id="PS50850"/>
    </source>
</evidence>
<evidence type="ECO:0000256" key="6">
    <source>
        <dbReference type="SAM" id="Phobius"/>
    </source>
</evidence>
<keyword evidence="4 6" id="KW-1133">Transmembrane helix</keyword>
<feature type="transmembrane region" description="Helical" evidence="6">
    <location>
        <begin position="242"/>
        <end position="263"/>
    </location>
</feature>
<dbReference type="PANTHER" id="PTHR11662">
    <property type="entry name" value="SOLUTE CARRIER FAMILY 17"/>
    <property type="match status" value="1"/>
</dbReference>
<dbReference type="Proteomes" id="UP001596109">
    <property type="component" value="Unassembled WGS sequence"/>
</dbReference>
<sequence>MKKNYRYQIMLMMVLMVIINYIDRGAISYAQQDIIGEYGFDAISWGAVLGYFGFGYLFGSLFGGMLADKKGPKFVWIIIGIGWSVFVIATAFAGDIGLALFGGSALTGFAVIRILFGFAEGPTFSTINKTNANWATPKERGFAVSMGLLGTPLGALLTAPVAVALLSVTSWKVMFIILGSLGIVWVIIWSRMFTDLPEQNPKVSKEELEKIRSVKDLLPNEKVVSGHDDSIKWYHFFQNPTLIFNALGYFAFQYINFLLLTWTPKYLQDQFGFQLSSLWYLGMIPWVGACFTVLLGGKISDYLRMKTGSLRIARSGLAVVSLLLTATCFMLIPTADTIVGVMVLMCIGNAFNSLPNSVYWSVIIDTEPSRAGTFGGITHFITNTATIIAPILTGFLVISFGYSSMFVAAAIAAIVGMVAMIFVKPGQRQSKNKLNEVSA</sequence>